<evidence type="ECO:0000256" key="3">
    <source>
        <dbReference type="ARBA" id="ARBA00022475"/>
    </source>
</evidence>
<dbReference type="PANTHER" id="PTHR33989">
    <property type="match status" value="1"/>
</dbReference>
<evidence type="ECO:0000256" key="2">
    <source>
        <dbReference type="ARBA" id="ARBA00022448"/>
    </source>
</evidence>
<dbReference type="GO" id="GO:0009401">
    <property type="term" value="P:phosphoenolpyruvate-dependent sugar phosphotransferase system"/>
    <property type="evidence" value="ECO:0007669"/>
    <property type="project" value="InterPro"/>
</dbReference>
<gene>
    <name evidence="10" type="ORF">NCTC9128_03569</name>
</gene>
<dbReference type="EMBL" id="UAWN01000012">
    <property type="protein sequence ID" value="SQC15454.1"/>
    <property type="molecule type" value="Genomic_DNA"/>
</dbReference>
<dbReference type="Pfam" id="PF02378">
    <property type="entry name" value="PTS_EIIC"/>
    <property type="match status" value="1"/>
</dbReference>
<evidence type="ECO:0000256" key="1">
    <source>
        <dbReference type="ARBA" id="ARBA00004651"/>
    </source>
</evidence>
<accession>A0A2X3CSI2</accession>
<evidence type="ECO:0000313" key="11">
    <source>
        <dbReference type="Proteomes" id="UP000251088"/>
    </source>
</evidence>
<keyword evidence="5 8" id="KW-0812">Transmembrane</keyword>
<dbReference type="InterPro" id="IPR051088">
    <property type="entry name" value="PTS_Sugar-EIIC/EIIB"/>
</dbReference>
<evidence type="ECO:0000256" key="4">
    <source>
        <dbReference type="ARBA" id="ARBA00022597"/>
    </source>
</evidence>
<feature type="transmembrane region" description="Helical" evidence="8">
    <location>
        <begin position="20"/>
        <end position="45"/>
    </location>
</feature>
<dbReference type="InterPro" id="IPR003352">
    <property type="entry name" value="PTS_EIIC"/>
</dbReference>
<feature type="domain" description="Phosphotransferase system EIIC" evidence="9">
    <location>
        <begin position="5"/>
        <end position="67"/>
    </location>
</feature>
<dbReference type="GO" id="GO:0005886">
    <property type="term" value="C:plasma membrane"/>
    <property type="evidence" value="ECO:0007669"/>
    <property type="project" value="UniProtKB-SubCell"/>
</dbReference>
<name>A0A2X3CSI2_KLEPN</name>
<protein>
    <submittedName>
        <fullName evidence="10">PEP-dependent phosphotransferase enzyme II</fullName>
    </submittedName>
</protein>
<proteinExistence type="predicted"/>
<keyword evidence="10" id="KW-0808">Transferase</keyword>
<keyword evidence="4" id="KW-0762">Sugar transport</keyword>
<dbReference type="Proteomes" id="UP000251088">
    <property type="component" value="Unassembled WGS sequence"/>
</dbReference>
<reference evidence="10 11" key="1">
    <citation type="submission" date="2018-06" db="EMBL/GenBank/DDBJ databases">
        <authorList>
            <consortium name="Pathogen Informatics"/>
            <person name="Doyle S."/>
        </authorList>
    </citation>
    <scope>NUCLEOTIDE SEQUENCE [LARGE SCALE GENOMIC DNA]</scope>
    <source>
        <strain evidence="10 11">NCTC9128</strain>
    </source>
</reference>
<evidence type="ECO:0000259" key="9">
    <source>
        <dbReference type="Pfam" id="PF02378"/>
    </source>
</evidence>
<evidence type="ECO:0000256" key="8">
    <source>
        <dbReference type="SAM" id="Phobius"/>
    </source>
</evidence>
<evidence type="ECO:0000256" key="7">
    <source>
        <dbReference type="ARBA" id="ARBA00023136"/>
    </source>
</evidence>
<keyword evidence="3" id="KW-1003">Cell membrane</keyword>
<evidence type="ECO:0000256" key="5">
    <source>
        <dbReference type="ARBA" id="ARBA00022692"/>
    </source>
</evidence>
<keyword evidence="7 8" id="KW-0472">Membrane</keyword>
<dbReference type="AlphaFoldDB" id="A0A2X3CSI2"/>
<evidence type="ECO:0000313" key="10">
    <source>
        <dbReference type="EMBL" id="SQC15454.1"/>
    </source>
</evidence>
<keyword evidence="2" id="KW-0813">Transport</keyword>
<dbReference type="GO" id="GO:0008982">
    <property type="term" value="F:protein-N(PI)-phosphohistidine-sugar phosphotransferase activity"/>
    <property type="evidence" value="ECO:0007669"/>
    <property type="project" value="InterPro"/>
</dbReference>
<dbReference type="PANTHER" id="PTHR33989:SF4">
    <property type="entry name" value="PTS SYSTEM N,N'-DIACETYLCHITOBIOSE-SPECIFIC EIIC COMPONENT"/>
    <property type="match status" value="1"/>
</dbReference>
<sequence length="83" mass="8682">MIIPEAIMSLVKPLVAASDTLPAILLSVLVCQVLWFAGIHGALIVTGIMNPFWMANLSVNQAAMAAAPLSRTSMSRASGITIC</sequence>
<evidence type="ECO:0000256" key="6">
    <source>
        <dbReference type="ARBA" id="ARBA00022989"/>
    </source>
</evidence>
<keyword evidence="6 8" id="KW-1133">Transmembrane helix</keyword>
<comment type="subcellular location">
    <subcellularLocation>
        <location evidence="1">Cell membrane</location>
        <topology evidence="1">Multi-pass membrane protein</topology>
    </subcellularLocation>
</comment>
<organism evidence="10 11">
    <name type="scientific">Klebsiella pneumoniae</name>
    <dbReference type="NCBI Taxonomy" id="573"/>
    <lineage>
        <taxon>Bacteria</taxon>
        <taxon>Pseudomonadati</taxon>
        <taxon>Pseudomonadota</taxon>
        <taxon>Gammaproteobacteria</taxon>
        <taxon>Enterobacterales</taxon>
        <taxon>Enterobacteriaceae</taxon>
        <taxon>Klebsiella/Raoultella group</taxon>
        <taxon>Klebsiella</taxon>
        <taxon>Klebsiella pneumoniae complex</taxon>
    </lineage>
</organism>